<sequence>MIHPKLLPHQELALHRVNVQQQSFATGCGSLDHSVGVAPLSAYMGSSSSSGAAPVRGEPNLTSTGNAVCPASSATLTKARPRAQPRDTPITGGGTNSIGPASIARPEVRRRVEWEAALDYLETFELPPHLLRGSTPATRSQVSVHYIADHYDRLWLSRQQSVAAATKGKMGAIDSPAATPDVSTEAATAGIPLQLFEELITAFELGSYSSPEIPVHRQPVDTFEAVVAIGASSCVVEEVRQYWLSKRQALGGNVPCLPALRMNVREDNHSALCHNEILQYCPLPFNRRDWSVSLLNRNAPSRSEERVKGEGEKEADGETVESTGRKRKRRMPSKSVKEEDTNSEGAVEAEECERETLLVSSLRVAQSVLQREEWKLAHTHVALYELSLVRRLAAVGNEGLDGVFARFATNNPGARGSGSTPTLWSSDESLQEEWVDEGEHADGLHDGVAGRVASSALESVMAISRRLC</sequence>
<dbReference type="VEuPathDB" id="TriTrypDB:TvY486_1013630"/>
<reference evidence="2" key="1">
    <citation type="journal article" date="2012" name="Proc. Natl. Acad. Sci. U.S.A.">
        <title>Antigenic diversity is generated by distinct evolutionary mechanisms in African trypanosome species.</title>
        <authorList>
            <person name="Jackson A.P."/>
            <person name="Berry A."/>
            <person name="Aslett M."/>
            <person name="Allison H.C."/>
            <person name="Burton P."/>
            <person name="Vavrova-Anderson J."/>
            <person name="Brown R."/>
            <person name="Browne H."/>
            <person name="Corton N."/>
            <person name="Hauser H."/>
            <person name="Gamble J."/>
            <person name="Gilderthorp R."/>
            <person name="Marcello L."/>
            <person name="McQuillan J."/>
            <person name="Otto T.D."/>
            <person name="Quail M.A."/>
            <person name="Sanders M.J."/>
            <person name="van Tonder A."/>
            <person name="Ginger M.L."/>
            <person name="Field M.C."/>
            <person name="Barry J.D."/>
            <person name="Hertz-Fowler C."/>
            <person name="Berriman M."/>
        </authorList>
    </citation>
    <scope>NUCLEOTIDE SEQUENCE</scope>
    <source>
        <strain evidence="2">Y486</strain>
    </source>
</reference>
<dbReference type="AlphaFoldDB" id="G0U4F6"/>
<feature type="compositionally biased region" description="Polar residues" evidence="1">
    <location>
        <begin position="60"/>
        <end position="76"/>
    </location>
</feature>
<name>G0U4F6_TRYVY</name>
<organism evidence="2">
    <name type="scientific">Trypanosoma vivax (strain Y486)</name>
    <dbReference type="NCBI Taxonomy" id="1055687"/>
    <lineage>
        <taxon>Eukaryota</taxon>
        <taxon>Discoba</taxon>
        <taxon>Euglenozoa</taxon>
        <taxon>Kinetoplastea</taxon>
        <taxon>Metakinetoplastina</taxon>
        <taxon>Trypanosomatida</taxon>
        <taxon>Trypanosomatidae</taxon>
        <taxon>Trypanosoma</taxon>
        <taxon>Duttonella</taxon>
    </lineage>
</organism>
<dbReference type="PROSITE" id="PS51257">
    <property type="entry name" value="PROKAR_LIPOPROTEIN"/>
    <property type="match status" value="1"/>
</dbReference>
<proteinExistence type="predicted"/>
<dbReference type="EMBL" id="HE573026">
    <property type="protein sequence ID" value="CCC52320.1"/>
    <property type="molecule type" value="Genomic_DNA"/>
</dbReference>
<protein>
    <submittedName>
        <fullName evidence="2">Uncharacterized protein</fullName>
    </submittedName>
</protein>
<evidence type="ECO:0000313" key="2">
    <source>
        <dbReference type="EMBL" id="CCC52320.1"/>
    </source>
</evidence>
<feature type="compositionally biased region" description="Basic and acidic residues" evidence="1">
    <location>
        <begin position="302"/>
        <end position="316"/>
    </location>
</feature>
<accession>G0U4F6</accession>
<feature type="region of interest" description="Disordered" evidence="1">
    <location>
        <begin position="301"/>
        <end position="350"/>
    </location>
</feature>
<feature type="region of interest" description="Disordered" evidence="1">
    <location>
        <begin position="46"/>
        <end position="104"/>
    </location>
</feature>
<evidence type="ECO:0000256" key="1">
    <source>
        <dbReference type="SAM" id="MobiDB-lite"/>
    </source>
</evidence>
<dbReference type="OMA" id="FKQRDWY"/>
<gene>
    <name evidence="2" type="ORF">TVY486_1013630</name>
</gene>